<dbReference type="CDD" id="cd05289">
    <property type="entry name" value="MDR_like_2"/>
    <property type="match status" value="1"/>
</dbReference>
<dbReference type="SMART" id="SM00829">
    <property type="entry name" value="PKS_ER"/>
    <property type="match status" value="1"/>
</dbReference>
<dbReference type="Gene3D" id="3.40.50.720">
    <property type="entry name" value="NAD(P)-binding Rossmann-like Domain"/>
    <property type="match status" value="1"/>
</dbReference>
<dbReference type="PANTHER" id="PTHR11695:SF294">
    <property type="entry name" value="RETICULON-4-INTERACTING PROTEIN 1, MITOCHONDRIAL"/>
    <property type="match status" value="1"/>
</dbReference>
<organism evidence="3 4">
    <name type="scientific">Pedobacter punctiformis</name>
    <dbReference type="NCBI Taxonomy" id="3004097"/>
    <lineage>
        <taxon>Bacteria</taxon>
        <taxon>Pseudomonadati</taxon>
        <taxon>Bacteroidota</taxon>
        <taxon>Sphingobacteriia</taxon>
        <taxon>Sphingobacteriales</taxon>
        <taxon>Sphingobacteriaceae</taxon>
        <taxon>Pedobacter</taxon>
    </lineage>
</organism>
<keyword evidence="4" id="KW-1185">Reference proteome</keyword>
<dbReference type="Proteomes" id="UP001144347">
    <property type="component" value="Unassembled WGS sequence"/>
</dbReference>
<dbReference type="SUPFAM" id="SSF51735">
    <property type="entry name" value="NAD(P)-binding Rossmann-fold domains"/>
    <property type="match status" value="1"/>
</dbReference>
<dbReference type="InterPro" id="IPR020843">
    <property type="entry name" value="ER"/>
</dbReference>
<dbReference type="Gene3D" id="3.90.180.10">
    <property type="entry name" value="Medium-chain alcohol dehydrogenases, catalytic domain"/>
    <property type="match status" value="1"/>
</dbReference>
<evidence type="ECO:0000313" key="3">
    <source>
        <dbReference type="EMBL" id="MCZ4245862.1"/>
    </source>
</evidence>
<evidence type="ECO:0000313" key="4">
    <source>
        <dbReference type="Proteomes" id="UP001144347"/>
    </source>
</evidence>
<dbReference type="SUPFAM" id="SSF50129">
    <property type="entry name" value="GroES-like"/>
    <property type="match status" value="1"/>
</dbReference>
<proteinExistence type="predicted"/>
<dbReference type="PANTHER" id="PTHR11695">
    <property type="entry name" value="ALCOHOL DEHYDROGENASE RELATED"/>
    <property type="match status" value="1"/>
</dbReference>
<name>A0ABT4LD63_9SPHI</name>
<accession>A0ABT4LD63</accession>
<evidence type="ECO:0000256" key="1">
    <source>
        <dbReference type="ARBA" id="ARBA00023002"/>
    </source>
</evidence>
<sequence>MKAIILNGFGGVENFETIDIEMPSARENEVLVQVKSISINPVDAKTRVGKGRASFYKDVNPIILGWDVSGVVKEVGAKVTKFKKGDEVFGMIDFPGQGKAYAEYVTAPAAHFALKPGNITHEEAAAATLAALTAYKALELLELKKGEKILIHAAAGGVGHYAVQMAKHIGARVTGTASEKNRALVKELGADEFIDYKSQKLAEATSGIDKVLDAIGGENIDESLEVMKPGGIILSIPAGKNDLVGEKAEAKGMKGFVMMVNSNDHHIDEIASYLEKRIIKSVIYKTYSFNQIPEAHLQIESGTTVGKIIINI</sequence>
<dbReference type="InterPro" id="IPR013154">
    <property type="entry name" value="ADH-like_N"/>
</dbReference>
<dbReference type="InterPro" id="IPR036291">
    <property type="entry name" value="NAD(P)-bd_dom_sf"/>
</dbReference>
<protein>
    <submittedName>
        <fullName evidence="3">NADP-dependent oxidoreductase</fullName>
    </submittedName>
</protein>
<evidence type="ECO:0000259" key="2">
    <source>
        <dbReference type="SMART" id="SM00829"/>
    </source>
</evidence>
<keyword evidence="1" id="KW-0560">Oxidoreductase</keyword>
<dbReference type="EMBL" id="JAPWGM010000008">
    <property type="protein sequence ID" value="MCZ4245862.1"/>
    <property type="molecule type" value="Genomic_DNA"/>
</dbReference>
<dbReference type="InterPro" id="IPR011032">
    <property type="entry name" value="GroES-like_sf"/>
</dbReference>
<reference evidence="3" key="1">
    <citation type="submission" date="2022-12" db="EMBL/GenBank/DDBJ databases">
        <title>Genome sequence of HCMS5-2.</title>
        <authorList>
            <person name="Woo H."/>
        </authorList>
    </citation>
    <scope>NUCLEOTIDE SEQUENCE</scope>
    <source>
        <strain evidence="3">HCMS5-2</strain>
    </source>
</reference>
<dbReference type="Pfam" id="PF08240">
    <property type="entry name" value="ADH_N"/>
    <property type="match status" value="1"/>
</dbReference>
<feature type="domain" description="Enoyl reductase (ER)" evidence="2">
    <location>
        <begin position="10"/>
        <end position="310"/>
    </location>
</feature>
<dbReference type="Pfam" id="PF13602">
    <property type="entry name" value="ADH_zinc_N_2"/>
    <property type="match status" value="1"/>
</dbReference>
<dbReference type="PROSITE" id="PS01162">
    <property type="entry name" value="QOR_ZETA_CRYSTAL"/>
    <property type="match status" value="1"/>
</dbReference>
<dbReference type="InterPro" id="IPR050700">
    <property type="entry name" value="YIM1/Zinc_Alcohol_DH_Fams"/>
</dbReference>
<comment type="caution">
    <text evidence="3">The sequence shown here is derived from an EMBL/GenBank/DDBJ whole genome shotgun (WGS) entry which is preliminary data.</text>
</comment>
<dbReference type="RefSeq" id="WP_269428904.1">
    <property type="nucleotide sequence ID" value="NZ_JAPWGM010000008.1"/>
</dbReference>
<dbReference type="InterPro" id="IPR002364">
    <property type="entry name" value="Quin_OxRdtase/zeta-crystal_CS"/>
</dbReference>
<gene>
    <name evidence="3" type="ORF">O0955_17760</name>
</gene>